<dbReference type="Proteomes" id="UP001266305">
    <property type="component" value="Unassembled WGS sequence"/>
</dbReference>
<reference evidence="2 3" key="1">
    <citation type="submission" date="2023-05" db="EMBL/GenBank/DDBJ databases">
        <title>B98-5 Cell Line De Novo Hybrid Assembly: An Optical Mapping Approach.</title>
        <authorList>
            <person name="Kananen K."/>
            <person name="Auerbach J.A."/>
            <person name="Kautto E."/>
            <person name="Blachly J.S."/>
        </authorList>
    </citation>
    <scope>NUCLEOTIDE SEQUENCE [LARGE SCALE GENOMIC DNA]</scope>
    <source>
        <strain evidence="2">B95-8</strain>
        <tissue evidence="2">Cell line</tissue>
    </source>
</reference>
<keyword evidence="3" id="KW-1185">Reference proteome</keyword>
<name>A0ABQ9WIP2_SAGOE</name>
<evidence type="ECO:0000256" key="1">
    <source>
        <dbReference type="SAM" id="MobiDB-lite"/>
    </source>
</evidence>
<feature type="region of interest" description="Disordered" evidence="1">
    <location>
        <begin position="24"/>
        <end position="61"/>
    </location>
</feature>
<gene>
    <name evidence="2" type="ORF">P7K49_002902</name>
</gene>
<accession>A0ABQ9WIP2</accession>
<evidence type="ECO:0000313" key="3">
    <source>
        <dbReference type="Proteomes" id="UP001266305"/>
    </source>
</evidence>
<comment type="caution">
    <text evidence="2">The sequence shown here is derived from an EMBL/GenBank/DDBJ whole genome shotgun (WGS) entry which is preliminary data.</text>
</comment>
<proteinExistence type="predicted"/>
<protein>
    <recommendedName>
        <fullName evidence="4">HDAC9</fullName>
    </recommendedName>
</protein>
<evidence type="ECO:0008006" key="4">
    <source>
        <dbReference type="Google" id="ProtNLM"/>
    </source>
</evidence>
<feature type="compositionally biased region" description="Basic and acidic residues" evidence="1">
    <location>
        <begin position="38"/>
        <end position="47"/>
    </location>
</feature>
<organism evidence="2 3">
    <name type="scientific">Saguinus oedipus</name>
    <name type="common">Cotton-top tamarin</name>
    <name type="synonym">Oedipomidas oedipus</name>
    <dbReference type="NCBI Taxonomy" id="9490"/>
    <lineage>
        <taxon>Eukaryota</taxon>
        <taxon>Metazoa</taxon>
        <taxon>Chordata</taxon>
        <taxon>Craniata</taxon>
        <taxon>Vertebrata</taxon>
        <taxon>Euteleostomi</taxon>
        <taxon>Mammalia</taxon>
        <taxon>Eutheria</taxon>
        <taxon>Euarchontoglires</taxon>
        <taxon>Primates</taxon>
        <taxon>Haplorrhini</taxon>
        <taxon>Platyrrhini</taxon>
        <taxon>Cebidae</taxon>
        <taxon>Callitrichinae</taxon>
        <taxon>Saguinus</taxon>
    </lineage>
</organism>
<evidence type="ECO:0000313" key="2">
    <source>
        <dbReference type="EMBL" id="KAK2121516.1"/>
    </source>
</evidence>
<dbReference type="EMBL" id="JASSZA010000001">
    <property type="protein sequence ID" value="KAK2121516.1"/>
    <property type="molecule type" value="Genomic_DNA"/>
</dbReference>
<sequence length="61" mass="6537">EGQSSQLTSARGQRLPAAAMVLGGSFPQHLSGPPAAQRTEKRIRAVEEPTLDQAPHLLKLH</sequence>
<feature type="non-terminal residue" evidence="2">
    <location>
        <position position="1"/>
    </location>
</feature>